<gene>
    <name evidence="11" type="ORF">QUW28_05675</name>
</gene>
<proteinExistence type="predicted"/>
<keyword evidence="7 11" id="KW-0012">Acyltransferase</keyword>
<feature type="compositionally biased region" description="Low complexity" evidence="8">
    <location>
        <begin position="98"/>
        <end position="115"/>
    </location>
</feature>
<keyword evidence="4 9" id="KW-0812">Transmembrane</keyword>
<organism evidence="11 12">
    <name type="scientific">Enorma phocaeensis</name>
    <dbReference type="NCBI Taxonomy" id="1871019"/>
    <lineage>
        <taxon>Bacteria</taxon>
        <taxon>Bacillati</taxon>
        <taxon>Actinomycetota</taxon>
        <taxon>Coriobacteriia</taxon>
        <taxon>Coriobacteriales</taxon>
        <taxon>Coriobacteriaceae</taxon>
        <taxon>Enorma</taxon>
    </lineage>
</organism>
<accession>A0ABT7V924</accession>
<evidence type="ECO:0000313" key="11">
    <source>
        <dbReference type="EMBL" id="MDM8274990.1"/>
    </source>
</evidence>
<evidence type="ECO:0000256" key="9">
    <source>
        <dbReference type="SAM" id="Phobius"/>
    </source>
</evidence>
<feature type="transmembrane region" description="Helical" evidence="9">
    <location>
        <begin position="196"/>
        <end position="218"/>
    </location>
</feature>
<feature type="region of interest" description="Disordered" evidence="8">
    <location>
        <begin position="629"/>
        <end position="653"/>
    </location>
</feature>
<evidence type="ECO:0000256" key="6">
    <source>
        <dbReference type="ARBA" id="ARBA00023136"/>
    </source>
</evidence>
<feature type="domain" description="Acyltransferase 3" evidence="10">
    <location>
        <begin position="172"/>
        <end position="547"/>
    </location>
</feature>
<feature type="transmembrane region" description="Helical" evidence="9">
    <location>
        <begin position="170"/>
        <end position="190"/>
    </location>
</feature>
<evidence type="ECO:0000256" key="2">
    <source>
        <dbReference type="ARBA" id="ARBA00022475"/>
    </source>
</evidence>
<feature type="region of interest" description="Disordered" evidence="8">
    <location>
        <begin position="816"/>
        <end position="860"/>
    </location>
</feature>
<feature type="transmembrane region" description="Helical" evidence="9">
    <location>
        <begin position="589"/>
        <end position="608"/>
    </location>
</feature>
<reference evidence="12" key="1">
    <citation type="submission" date="2023-06" db="EMBL/GenBank/DDBJ databases">
        <title>Identification and characterization of horizontal gene transfer across gut microbiota members of farm animals based on homology search.</title>
        <authorList>
            <person name="Zeman M."/>
            <person name="Kubasova T."/>
            <person name="Jahodarova E."/>
            <person name="Nykrynova M."/>
            <person name="Rychlik I."/>
        </authorList>
    </citation>
    <scope>NUCLEOTIDE SEQUENCE [LARGE SCALE GENOMIC DNA]</scope>
    <source>
        <strain evidence="12">154_Feed</strain>
    </source>
</reference>
<keyword evidence="6 9" id="KW-0472">Membrane</keyword>
<feature type="transmembrane region" description="Helical" evidence="9">
    <location>
        <begin position="335"/>
        <end position="354"/>
    </location>
</feature>
<dbReference type="PANTHER" id="PTHR23028">
    <property type="entry name" value="ACETYLTRANSFERASE"/>
    <property type="match status" value="1"/>
</dbReference>
<feature type="compositionally biased region" description="Low complexity" evidence="8">
    <location>
        <begin position="46"/>
        <end position="66"/>
    </location>
</feature>
<feature type="compositionally biased region" description="Gly residues" evidence="8">
    <location>
        <begin position="146"/>
        <end position="155"/>
    </location>
</feature>
<dbReference type="InterPro" id="IPR002656">
    <property type="entry name" value="Acyl_transf_3_dom"/>
</dbReference>
<evidence type="ECO:0000259" key="10">
    <source>
        <dbReference type="Pfam" id="PF01757"/>
    </source>
</evidence>
<feature type="compositionally biased region" description="Basic and acidic residues" evidence="8">
    <location>
        <begin position="82"/>
        <end position="94"/>
    </location>
</feature>
<sequence length="860" mass="91313">MSTPFDMNDTTNTSARQRSVPGAAARPGVTGSWRVPMPAEGEQGVQAGPLPRPAARPAAPSSQGAPEAISSNRAQAGARVAQRPEHASAQEARRHAGGARPRTGGPRGAAPQAGAPRRRAAADASSGRRASASAGASRQARAAQGGARGPAGPGMGAAQAVSNARPRSRYIPALDGIRTFAVIAVVLYHLNLTWAQGGLLGVTIFFVLSGYLITRLLLNEFSQTGRIDLKNFWLRRVRRLVPAIVTVVLVTCALCTIFNHVMLTKMRPDILPSLLFFNNWWQIIQNVSYFDALGDPSPLTHFWSLAIEEQFYLVWPPVLFLLLHLGIKKRPLRRVVLGLAAVSALAMALLYNPAVDPSRLYYGTDTRVFSLLLGAWLAFIPEGSMHPRELARLLGLSRLLPGKDEKAAAADGAVEASLPTDGSSAVREKAPASGALAALSRHAVDIIGLTGLAGLVLMVVFTNGYTAFQYQGGTLLCSVFTVMLIMAAVQPEGMVARAFSFAPLVWLGKRSYSIYLWHYPLLLLMNPVADVNDTPWWLMIVQVLVVLAAAEFSYHFIETPFRKGALGKVIARVRAGKVSVPALVRTRPVPVAAAAAVALVAVGGLIFVPNTSALSDEGAALLTQGGAVGAQGGAEQPSGESTPAADGEKDTGDGDFPAGSYDIVMIGDSVSLRAVDTFGSTFPHGHIDAAKSRQFSAGIEAYRSYVDQNLAGKVAVFALGTNGLVTDEQIDELMSLVGDKRKAVFVNTRSPQPWVGATNEAIGRAPERYQNASVVDWYGYSAGRNDLFDGDGTHLNSQGAQEYINLIYNAVKDDLPVHPEDHVDDPQPQAARSAAEKLAQSLSSGFAPHALNPKEEGSAV</sequence>
<evidence type="ECO:0000256" key="5">
    <source>
        <dbReference type="ARBA" id="ARBA00022989"/>
    </source>
</evidence>
<dbReference type="PANTHER" id="PTHR23028:SF53">
    <property type="entry name" value="ACYL_TRANSF_3 DOMAIN-CONTAINING PROTEIN"/>
    <property type="match status" value="1"/>
</dbReference>
<dbReference type="GO" id="GO:0016746">
    <property type="term" value="F:acyltransferase activity"/>
    <property type="evidence" value="ECO:0007669"/>
    <property type="project" value="UniProtKB-KW"/>
</dbReference>
<evidence type="ECO:0000256" key="8">
    <source>
        <dbReference type="SAM" id="MobiDB-lite"/>
    </source>
</evidence>
<evidence type="ECO:0000256" key="4">
    <source>
        <dbReference type="ARBA" id="ARBA00022692"/>
    </source>
</evidence>
<dbReference type="Pfam" id="PF01757">
    <property type="entry name" value="Acyl_transf_3"/>
    <property type="match status" value="1"/>
</dbReference>
<dbReference type="CDD" id="cd01840">
    <property type="entry name" value="SGNH_hydrolase_yrhL_like"/>
    <property type="match status" value="1"/>
</dbReference>
<comment type="subcellular location">
    <subcellularLocation>
        <location evidence="1">Cell membrane</location>
        <topology evidence="1">Multi-pass membrane protein</topology>
    </subcellularLocation>
</comment>
<dbReference type="EMBL" id="JAUDDZ010000006">
    <property type="protein sequence ID" value="MDM8274990.1"/>
    <property type="molecule type" value="Genomic_DNA"/>
</dbReference>
<evidence type="ECO:0000256" key="3">
    <source>
        <dbReference type="ARBA" id="ARBA00022679"/>
    </source>
</evidence>
<feature type="compositionally biased region" description="Polar residues" evidence="8">
    <location>
        <begin position="1"/>
        <end position="17"/>
    </location>
</feature>
<feature type="transmembrane region" description="Helical" evidence="9">
    <location>
        <begin position="302"/>
        <end position="323"/>
    </location>
</feature>
<keyword evidence="2" id="KW-1003">Cell membrane</keyword>
<keyword evidence="3 11" id="KW-0808">Transferase</keyword>
<feature type="compositionally biased region" description="Basic and acidic residues" evidence="8">
    <location>
        <begin position="816"/>
        <end position="825"/>
    </location>
</feature>
<evidence type="ECO:0000313" key="12">
    <source>
        <dbReference type="Proteomes" id="UP001529421"/>
    </source>
</evidence>
<keyword evidence="12" id="KW-1185">Reference proteome</keyword>
<feature type="region of interest" description="Disordered" evidence="8">
    <location>
        <begin position="1"/>
        <end position="160"/>
    </location>
</feature>
<protein>
    <submittedName>
        <fullName evidence="11">Acyltransferase family protein</fullName>
        <ecNumber evidence="11">2.3.1.-</ecNumber>
    </submittedName>
</protein>
<evidence type="ECO:0000256" key="1">
    <source>
        <dbReference type="ARBA" id="ARBA00004651"/>
    </source>
</evidence>
<feature type="transmembrane region" description="Helical" evidence="9">
    <location>
        <begin position="239"/>
        <end position="262"/>
    </location>
</feature>
<keyword evidence="5 9" id="KW-1133">Transmembrane helix</keyword>
<dbReference type="EC" id="2.3.1.-" evidence="11"/>
<dbReference type="Proteomes" id="UP001529421">
    <property type="component" value="Unassembled WGS sequence"/>
</dbReference>
<feature type="transmembrane region" description="Helical" evidence="9">
    <location>
        <begin position="468"/>
        <end position="489"/>
    </location>
</feature>
<dbReference type="InterPro" id="IPR050879">
    <property type="entry name" value="Acyltransferase_3"/>
</dbReference>
<name>A0ABT7V924_9ACTN</name>
<dbReference type="SUPFAM" id="SSF52266">
    <property type="entry name" value="SGNH hydrolase"/>
    <property type="match status" value="1"/>
</dbReference>
<feature type="transmembrane region" description="Helical" evidence="9">
    <location>
        <begin position="536"/>
        <end position="557"/>
    </location>
</feature>
<feature type="compositionally biased region" description="Low complexity" evidence="8">
    <location>
        <begin position="122"/>
        <end position="145"/>
    </location>
</feature>
<comment type="caution">
    <text evidence="11">The sequence shown here is derived from an EMBL/GenBank/DDBJ whole genome shotgun (WGS) entry which is preliminary data.</text>
</comment>
<feature type="transmembrane region" description="Helical" evidence="9">
    <location>
        <begin position="443"/>
        <end position="462"/>
    </location>
</feature>
<dbReference type="Gene3D" id="3.40.50.1110">
    <property type="entry name" value="SGNH hydrolase"/>
    <property type="match status" value="1"/>
</dbReference>
<dbReference type="InterPro" id="IPR036514">
    <property type="entry name" value="SGNH_hydro_sf"/>
</dbReference>
<evidence type="ECO:0000256" key="7">
    <source>
        <dbReference type="ARBA" id="ARBA00023315"/>
    </source>
</evidence>